<dbReference type="OrthoDB" id="9787026at2"/>
<dbReference type="InterPro" id="IPR036259">
    <property type="entry name" value="MFS_trans_sf"/>
</dbReference>
<organism evidence="7 8">
    <name type="scientific">Mycetocola tolaasinivorans</name>
    <dbReference type="NCBI Taxonomy" id="76635"/>
    <lineage>
        <taxon>Bacteria</taxon>
        <taxon>Bacillati</taxon>
        <taxon>Actinomycetota</taxon>
        <taxon>Actinomycetes</taxon>
        <taxon>Micrococcales</taxon>
        <taxon>Microbacteriaceae</taxon>
        <taxon>Mycetocola</taxon>
    </lineage>
</organism>
<evidence type="ECO:0000256" key="2">
    <source>
        <dbReference type="ARBA" id="ARBA00022692"/>
    </source>
</evidence>
<dbReference type="Proteomes" id="UP000272503">
    <property type="component" value="Unassembled WGS sequence"/>
</dbReference>
<evidence type="ECO:0000256" key="5">
    <source>
        <dbReference type="SAM" id="Phobius"/>
    </source>
</evidence>
<gene>
    <name evidence="7" type="ORF">D9V32_11600</name>
</gene>
<comment type="subcellular location">
    <subcellularLocation>
        <location evidence="1">Cell membrane</location>
        <topology evidence="1">Multi-pass membrane protein</topology>
    </subcellularLocation>
</comment>
<feature type="transmembrane region" description="Helical" evidence="5">
    <location>
        <begin position="130"/>
        <end position="148"/>
    </location>
</feature>
<dbReference type="PROSITE" id="PS50850">
    <property type="entry name" value="MFS"/>
    <property type="match status" value="1"/>
</dbReference>
<dbReference type="CDD" id="cd17478">
    <property type="entry name" value="MFS_FsR"/>
    <property type="match status" value="1"/>
</dbReference>
<keyword evidence="4 5" id="KW-0472">Membrane</keyword>
<evidence type="ECO:0000259" key="6">
    <source>
        <dbReference type="PROSITE" id="PS50850"/>
    </source>
</evidence>
<dbReference type="Gene3D" id="1.20.1250.20">
    <property type="entry name" value="MFS general substrate transporter like domains"/>
    <property type="match status" value="2"/>
</dbReference>
<feature type="transmembrane region" description="Helical" evidence="5">
    <location>
        <begin position="276"/>
        <end position="296"/>
    </location>
</feature>
<dbReference type="InterPro" id="IPR011701">
    <property type="entry name" value="MFS"/>
</dbReference>
<dbReference type="PANTHER" id="PTHR43129">
    <property type="entry name" value="FOSMIDOMYCIN RESISTANCE PROTEIN"/>
    <property type="match status" value="1"/>
</dbReference>
<feature type="transmembrane region" description="Helical" evidence="5">
    <location>
        <begin position="71"/>
        <end position="90"/>
    </location>
</feature>
<evidence type="ECO:0000313" key="8">
    <source>
        <dbReference type="Proteomes" id="UP000272503"/>
    </source>
</evidence>
<protein>
    <submittedName>
        <fullName evidence="7">MFS transporter</fullName>
    </submittedName>
</protein>
<feature type="transmembrane region" description="Helical" evidence="5">
    <location>
        <begin position="154"/>
        <end position="176"/>
    </location>
</feature>
<feature type="transmembrane region" description="Helical" evidence="5">
    <location>
        <begin position="334"/>
        <end position="352"/>
    </location>
</feature>
<dbReference type="GO" id="GO:0022857">
    <property type="term" value="F:transmembrane transporter activity"/>
    <property type="evidence" value="ECO:0007669"/>
    <property type="project" value="InterPro"/>
</dbReference>
<dbReference type="GO" id="GO:0005886">
    <property type="term" value="C:plasma membrane"/>
    <property type="evidence" value="ECO:0007669"/>
    <property type="project" value="UniProtKB-SubCell"/>
</dbReference>
<evidence type="ECO:0000256" key="3">
    <source>
        <dbReference type="ARBA" id="ARBA00022989"/>
    </source>
</evidence>
<feature type="domain" description="Major facilitator superfamily (MFS) profile" evidence="6">
    <location>
        <begin position="203"/>
        <end position="397"/>
    </location>
</feature>
<dbReference type="EMBL" id="RCUX01000008">
    <property type="protein sequence ID" value="RLP75057.1"/>
    <property type="molecule type" value="Genomic_DNA"/>
</dbReference>
<feature type="transmembrane region" description="Helical" evidence="5">
    <location>
        <begin position="96"/>
        <end position="118"/>
    </location>
</feature>
<sequence>MQNRAGLWVLTATHAANDFYAGAVSALLPFLILERHYDYAAVAGITLAATSLSSVAQPAFGLLADRFRLRWLVLAGLLTAGAGIAISGLFEDSYAATWISIAISGIGVAAYHPSGTVLAREYGGGTNRSLSIFSVGGNVGAALAPTGVLLTVGVWGLSATPLLMIPAAVLGVAFLLRPRGGAVASNATGAATVRALVPAKDDWRGFGVLVAVLACWSVAYIGTSSFITLLEIQRFSISTADASIALTVFPAAGAAGTLAGGFLADRFGRLRVIRSGYALALIAMVAIILAPAPPFAVLATGVLGVSLFLPFSPQVTLSHAFLPNRIGLASGVTLGLTLSFGGLMSPLLGVIADASSVRTAFVVMAGLLIVALAVALVLRDPARRTVRSGVEALEGAQ</sequence>
<keyword evidence="3 5" id="KW-1133">Transmembrane helix</keyword>
<keyword evidence="8" id="KW-1185">Reference proteome</keyword>
<dbReference type="InterPro" id="IPR020846">
    <property type="entry name" value="MFS_dom"/>
</dbReference>
<feature type="transmembrane region" description="Helical" evidence="5">
    <location>
        <begin position="206"/>
        <end position="230"/>
    </location>
</feature>
<feature type="transmembrane region" description="Helical" evidence="5">
    <location>
        <begin position="242"/>
        <end position="264"/>
    </location>
</feature>
<evidence type="ECO:0000256" key="4">
    <source>
        <dbReference type="ARBA" id="ARBA00023136"/>
    </source>
</evidence>
<dbReference type="SUPFAM" id="SSF103473">
    <property type="entry name" value="MFS general substrate transporter"/>
    <property type="match status" value="1"/>
</dbReference>
<dbReference type="AlphaFoldDB" id="A0A3L7A4C4"/>
<name>A0A3L7A4C4_9MICO</name>
<evidence type="ECO:0000313" key="7">
    <source>
        <dbReference type="EMBL" id="RLP75057.1"/>
    </source>
</evidence>
<dbReference type="Pfam" id="PF07690">
    <property type="entry name" value="MFS_1"/>
    <property type="match status" value="1"/>
</dbReference>
<comment type="caution">
    <text evidence="7">The sequence shown here is derived from an EMBL/GenBank/DDBJ whole genome shotgun (WGS) entry which is preliminary data.</text>
</comment>
<feature type="transmembrane region" description="Helical" evidence="5">
    <location>
        <begin position="39"/>
        <end position="64"/>
    </location>
</feature>
<feature type="transmembrane region" description="Helical" evidence="5">
    <location>
        <begin position="302"/>
        <end position="322"/>
    </location>
</feature>
<dbReference type="PANTHER" id="PTHR43129:SF1">
    <property type="entry name" value="FOSMIDOMYCIN RESISTANCE PROTEIN"/>
    <property type="match status" value="1"/>
</dbReference>
<keyword evidence="2 5" id="KW-0812">Transmembrane</keyword>
<reference evidence="7 8" key="1">
    <citation type="submission" date="2018-10" db="EMBL/GenBank/DDBJ databases">
        <authorList>
            <person name="Li J."/>
        </authorList>
    </citation>
    <scope>NUCLEOTIDE SEQUENCE [LARGE SCALE GENOMIC DNA]</scope>
    <source>
        <strain evidence="7 8">IF 016277</strain>
    </source>
</reference>
<accession>A0A3L7A4C4</accession>
<evidence type="ECO:0000256" key="1">
    <source>
        <dbReference type="ARBA" id="ARBA00004651"/>
    </source>
</evidence>
<feature type="transmembrane region" description="Helical" evidence="5">
    <location>
        <begin position="358"/>
        <end position="378"/>
    </location>
</feature>
<dbReference type="RefSeq" id="WP_121649059.1">
    <property type="nucleotide sequence ID" value="NZ_RCUX01000008.1"/>
</dbReference>
<proteinExistence type="predicted"/>